<keyword evidence="3 6" id="KW-0134">Cell wall</keyword>
<reference evidence="7 8" key="1">
    <citation type="journal article" date="2019" name="Nat. Ecol. Evol.">
        <title>Megaphylogeny resolves global patterns of mushroom evolution.</title>
        <authorList>
            <person name="Varga T."/>
            <person name="Krizsan K."/>
            <person name="Foldi C."/>
            <person name="Dima B."/>
            <person name="Sanchez-Garcia M."/>
            <person name="Sanchez-Ramirez S."/>
            <person name="Szollosi G.J."/>
            <person name="Szarkandi J.G."/>
            <person name="Papp V."/>
            <person name="Albert L."/>
            <person name="Andreopoulos W."/>
            <person name="Angelini C."/>
            <person name="Antonin V."/>
            <person name="Barry K.W."/>
            <person name="Bougher N.L."/>
            <person name="Buchanan P."/>
            <person name="Buyck B."/>
            <person name="Bense V."/>
            <person name="Catcheside P."/>
            <person name="Chovatia M."/>
            <person name="Cooper J."/>
            <person name="Damon W."/>
            <person name="Desjardin D."/>
            <person name="Finy P."/>
            <person name="Geml J."/>
            <person name="Haridas S."/>
            <person name="Hughes K."/>
            <person name="Justo A."/>
            <person name="Karasinski D."/>
            <person name="Kautmanova I."/>
            <person name="Kiss B."/>
            <person name="Kocsube S."/>
            <person name="Kotiranta H."/>
            <person name="LaButti K.M."/>
            <person name="Lechner B.E."/>
            <person name="Liimatainen K."/>
            <person name="Lipzen A."/>
            <person name="Lukacs Z."/>
            <person name="Mihaltcheva S."/>
            <person name="Morgado L.N."/>
            <person name="Niskanen T."/>
            <person name="Noordeloos M.E."/>
            <person name="Ohm R.A."/>
            <person name="Ortiz-Santana B."/>
            <person name="Ovrebo C."/>
            <person name="Racz N."/>
            <person name="Riley R."/>
            <person name="Savchenko A."/>
            <person name="Shiryaev A."/>
            <person name="Soop K."/>
            <person name="Spirin V."/>
            <person name="Szebenyi C."/>
            <person name="Tomsovsky M."/>
            <person name="Tulloss R.E."/>
            <person name="Uehling J."/>
            <person name="Grigoriev I.V."/>
            <person name="Vagvolgyi C."/>
            <person name="Papp T."/>
            <person name="Martin F.M."/>
            <person name="Miettinen O."/>
            <person name="Hibbett D.S."/>
            <person name="Nagy L.G."/>
        </authorList>
    </citation>
    <scope>NUCLEOTIDE SEQUENCE [LARGE SCALE GENOMIC DNA]</scope>
    <source>
        <strain evidence="7 8">FP101781</strain>
    </source>
</reference>
<keyword evidence="5 6" id="KW-1015">Disulfide bond</keyword>
<evidence type="ECO:0000256" key="5">
    <source>
        <dbReference type="ARBA" id="ARBA00023157"/>
    </source>
</evidence>
<dbReference type="STRING" id="71717.A0A4Y7SVP4"/>
<dbReference type="GO" id="GO:0005199">
    <property type="term" value="F:structural constituent of cell wall"/>
    <property type="evidence" value="ECO:0007669"/>
    <property type="project" value="InterPro"/>
</dbReference>
<comment type="caution">
    <text evidence="7">The sequence shown here is derived from an EMBL/GenBank/DDBJ whole genome shotgun (WGS) entry which is preliminary data.</text>
</comment>
<comment type="subcellular location">
    <subcellularLocation>
        <location evidence="1 6">Secreted</location>
        <location evidence="1 6">Cell wall</location>
    </subcellularLocation>
</comment>
<evidence type="ECO:0000256" key="6">
    <source>
        <dbReference type="RuleBase" id="RU365009"/>
    </source>
</evidence>
<keyword evidence="4 6" id="KW-0964">Secreted</keyword>
<dbReference type="CDD" id="cd23507">
    <property type="entry name" value="hydrophobin_I"/>
    <property type="match status" value="1"/>
</dbReference>
<dbReference type="Proteomes" id="UP000298030">
    <property type="component" value="Unassembled WGS sequence"/>
</dbReference>
<accession>A0A4Y7SVP4</accession>
<keyword evidence="6" id="KW-0732">Signal</keyword>
<dbReference type="Pfam" id="PF01185">
    <property type="entry name" value="Hydrophobin"/>
    <property type="match status" value="1"/>
</dbReference>
<evidence type="ECO:0000256" key="1">
    <source>
        <dbReference type="ARBA" id="ARBA00004191"/>
    </source>
</evidence>
<sequence length="84" mass="7999">TDSCNSGSVQCCHSITDGGSPAVSALSGLFDLPGTISGSVGLTCSPIAVGGIGGTNCQQQTACCTGNSYNGMLVIGCSPLGAGI</sequence>
<keyword evidence="8" id="KW-1185">Reference proteome</keyword>
<dbReference type="AlphaFoldDB" id="A0A4Y7SVP4"/>
<evidence type="ECO:0000256" key="2">
    <source>
        <dbReference type="ARBA" id="ARBA00010446"/>
    </source>
</evidence>
<gene>
    <name evidence="7" type="ORF">FA13DRAFT_1895658</name>
</gene>
<proteinExistence type="inferred from homology"/>
<comment type="similarity">
    <text evidence="2 6">Belongs to the fungal hydrophobin family.</text>
</comment>
<name>A0A4Y7SVP4_COPMI</name>
<dbReference type="OrthoDB" id="4225815at2759"/>
<feature type="non-terminal residue" evidence="7">
    <location>
        <position position="1"/>
    </location>
</feature>
<dbReference type="SMART" id="SM00075">
    <property type="entry name" value="HYDRO"/>
    <property type="match status" value="1"/>
</dbReference>
<dbReference type="EMBL" id="QPFP01000052">
    <property type="protein sequence ID" value="TEB25927.1"/>
    <property type="molecule type" value="Genomic_DNA"/>
</dbReference>
<protein>
    <recommendedName>
        <fullName evidence="6">Hydrophobin</fullName>
    </recommendedName>
</protein>
<organism evidence="7 8">
    <name type="scientific">Coprinellus micaceus</name>
    <name type="common">Glistening ink-cap mushroom</name>
    <name type="synonym">Coprinus micaceus</name>
    <dbReference type="NCBI Taxonomy" id="71717"/>
    <lineage>
        <taxon>Eukaryota</taxon>
        <taxon>Fungi</taxon>
        <taxon>Dikarya</taxon>
        <taxon>Basidiomycota</taxon>
        <taxon>Agaricomycotina</taxon>
        <taxon>Agaricomycetes</taxon>
        <taxon>Agaricomycetidae</taxon>
        <taxon>Agaricales</taxon>
        <taxon>Agaricineae</taxon>
        <taxon>Psathyrellaceae</taxon>
        <taxon>Coprinellus</taxon>
    </lineage>
</organism>
<dbReference type="InterPro" id="IPR001338">
    <property type="entry name" value="Class_I_Hydrophobin"/>
</dbReference>
<evidence type="ECO:0000256" key="4">
    <source>
        <dbReference type="ARBA" id="ARBA00022525"/>
    </source>
</evidence>
<evidence type="ECO:0000313" key="8">
    <source>
        <dbReference type="Proteomes" id="UP000298030"/>
    </source>
</evidence>
<evidence type="ECO:0000256" key="3">
    <source>
        <dbReference type="ARBA" id="ARBA00022512"/>
    </source>
</evidence>
<dbReference type="GO" id="GO:0009277">
    <property type="term" value="C:fungal-type cell wall"/>
    <property type="evidence" value="ECO:0007669"/>
    <property type="project" value="InterPro"/>
</dbReference>
<evidence type="ECO:0000313" key="7">
    <source>
        <dbReference type="EMBL" id="TEB25927.1"/>
    </source>
</evidence>